<dbReference type="Pfam" id="PF13302">
    <property type="entry name" value="Acetyltransf_3"/>
    <property type="match status" value="1"/>
</dbReference>
<accession>A0A926I0P1</accession>
<dbReference type="PANTHER" id="PTHR43792">
    <property type="entry name" value="GNAT FAMILY, PUTATIVE (AFU_ORTHOLOGUE AFUA_3G00765)-RELATED-RELATED"/>
    <property type="match status" value="1"/>
</dbReference>
<proteinExistence type="predicted"/>
<gene>
    <name evidence="2" type="ORF">H8730_07540</name>
</gene>
<dbReference type="InterPro" id="IPR016181">
    <property type="entry name" value="Acyl_CoA_acyltransferase"/>
</dbReference>
<evidence type="ECO:0000259" key="1">
    <source>
        <dbReference type="PROSITE" id="PS51186"/>
    </source>
</evidence>
<dbReference type="GO" id="GO:0016747">
    <property type="term" value="F:acyltransferase activity, transferring groups other than amino-acyl groups"/>
    <property type="evidence" value="ECO:0007669"/>
    <property type="project" value="InterPro"/>
</dbReference>
<name>A0A926I0P1_9FIRM</name>
<dbReference type="SUPFAM" id="SSF55729">
    <property type="entry name" value="Acyl-CoA N-acyltransferases (Nat)"/>
    <property type="match status" value="1"/>
</dbReference>
<evidence type="ECO:0000313" key="2">
    <source>
        <dbReference type="EMBL" id="MBC8543394.1"/>
    </source>
</evidence>
<dbReference type="InterPro" id="IPR051531">
    <property type="entry name" value="N-acetyltransferase"/>
</dbReference>
<reference evidence="2" key="1">
    <citation type="submission" date="2020-08" db="EMBL/GenBank/DDBJ databases">
        <title>Genome public.</title>
        <authorList>
            <person name="Liu C."/>
            <person name="Sun Q."/>
        </authorList>
    </citation>
    <scope>NUCLEOTIDE SEQUENCE</scope>
    <source>
        <strain evidence="2">NSJ-32</strain>
    </source>
</reference>
<dbReference type="EMBL" id="JACRSQ010000009">
    <property type="protein sequence ID" value="MBC8543394.1"/>
    <property type="molecule type" value="Genomic_DNA"/>
</dbReference>
<sequence length="185" mass="21243">MIIETERLILRPFLESDAADVFEYLAEPAVNCFASMKLKSVDEAKAEMKERAKETEYYFAITLKDTGKVIGEIDAFPERGEQHDTTSPLDTFSPCWMLNGAYQGNGYAYEAAHAFIKYLFEEKGARRIYAYVEDYNCASGRLCEKLGMRKEGLFKEFVSFVNNPDGTPRYENTVQYAILKKEWRG</sequence>
<evidence type="ECO:0000313" key="3">
    <source>
        <dbReference type="Proteomes" id="UP000657006"/>
    </source>
</evidence>
<keyword evidence="3" id="KW-1185">Reference proteome</keyword>
<comment type="caution">
    <text evidence="2">The sequence shown here is derived from an EMBL/GenBank/DDBJ whole genome shotgun (WGS) entry which is preliminary data.</text>
</comment>
<dbReference type="Gene3D" id="3.40.630.30">
    <property type="match status" value="1"/>
</dbReference>
<dbReference type="RefSeq" id="WP_177715465.1">
    <property type="nucleotide sequence ID" value="NZ_JACRSQ010000009.1"/>
</dbReference>
<protein>
    <submittedName>
        <fullName evidence="2">GNAT family N-acetyltransferase</fullName>
    </submittedName>
</protein>
<dbReference type="Proteomes" id="UP000657006">
    <property type="component" value="Unassembled WGS sequence"/>
</dbReference>
<dbReference type="AlphaFoldDB" id="A0A926I0P1"/>
<feature type="domain" description="N-acetyltransferase" evidence="1">
    <location>
        <begin position="8"/>
        <end position="175"/>
    </location>
</feature>
<dbReference type="InterPro" id="IPR000182">
    <property type="entry name" value="GNAT_dom"/>
</dbReference>
<organism evidence="2 3">
    <name type="scientific">Bianquea renquensis</name>
    <dbReference type="NCBI Taxonomy" id="2763661"/>
    <lineage>
        <taxon>Bacteria</taxon>
        <taxon>Bacillati</taxon>
        <taxon>Bacillota</taxon>
        <taxon>Clostridia</taxon>
        <taxon>Eubacteriales</taxon>
        <taxon>Bianqueaceae</taxon>
        <taxon>Bianquea</taxon>
    </lineage>
</organism>
<dbReference type="PROSITE" id="PS51186">
    <property type="entry name" value="GNAT"/>
    <property type="match status" value="1"/>
</dbReference>
<dbReference type="PANTHER" id="PTHR43792:SF1">
    <property type="entry name" value="N-ACETYLTRANSFERASE DOMAIN-CONTAINING PROTEIN"/>
    <property type="match status" value="1"/>
</dbReference>